<evidence type="ECO:0000256" key="1">
    <source>
        <dbReference type="SAM" id="Phobius"/>
    </source>
</evidence>
<dbReference type="RefSeq" id="WP_079683567.1">
    <property type="nucleotide sequence ID" value="NZ_FUYQ01000014.1"/>
</dbReference>
<keyword evidence="1" id="KW-0812">Transmembrane</keyword>
<feature type="domain" description="EamA" evidence="2">
    <location>
        <begin position="141"/>
        <end position="279"/>
    </location>
</feature>
<dbReference type="InterPro" id="IPR037185">
    <property type="entry name" value="EmrE-like"/>
</dbReference>
<evidence type="ECO:0000313" key="4">
    <source>
        <dbReference type="Proteomes" id="UP000190852"/>
    </source>
</evidence>
<dbReference type="InterPro" id="IPR000620">
    <property type="entry name" value="EamA_dom"/>
</dbReference>
<gene>
    <name evidence="3" type="ORF">SAMN05660349_02063</name>
</gene>
<dbReference type="Proteomes" id="UP000190852">
    <property type="component" value="Unassembled WGS sequence"/>
</dbReference>
<proteinExistence type="predicted"/>
<feature type="transmembrane region" description="Helical" evidence="1">
    <location>
        <begin position="89"/>
        <end position="109"/>
    </location>
</feature>
<protein>
    <submittedName>
        <fullName evidence="3">EamA-like transporter family protein</fullName>
    </submittedName>
</protein>
<feature type="transmembrane region" description="Helical" evidence="1">
    <location>
        <begin position="141"/>
        <end position="160"/>
    </location>
</feature>
<dbReference type="PANTHER" id="PTHR22911:SF79">
    <property type="entry name" value="MOBA-LIKE NTP TRANSFERASE DOMAIN-CONTAINING PROTEIN"/>
    <property type="match status" value="1"/>
</dbReference>
<feature type="transmembrane region" description="Helical" evidence="1">
    <location>
        <begin position="265"/>
        <end position="285"/>
    </location>
</feature>
<feature type="transmembrane region" description="Helical" evidence="1">
    <location>
        <begin position="207"/>
        <end position="229"/>
    </location>
</feature>
<dbReference type="EMBL" id="FUYQ01000014">
    <property type="protein sequence ID" value="SKB62664.1"/>
    <property type="molecule type" value="Genomic_DNA"/>
</dbReference>
<dbReference type="AlphaFoldDB" id="A0A1T5CTB7"/>
<feature type="transmembrane region" description="Helical" evidence="1">
    <location>
        <begin position="32"/>
        <end position="50"/>
    </location>
</feature>
<reference evidence="4" key="1">
    <citation type="submission" date="2017-02" db="EMBL/GenBank/DDBJ databases">
        <authorList>
            <person name="Varghese N."/>
            <person name="Submissions S."/>
        </authorList>
    </citation>
    <scope>NUCLEOTIDE SEQUENCE [LARGE SCALE GENOMIC DNA]</scope>
    <source>
        <strain evidence="4">DSM 24967</strain>
    </source>
</reference>
<keyword evidence="1" id="KW-0472">Membrane</keyword>
<name>A0A1T5CTB7_9BACT</name>
<feature type="transmembrane region" description="Helical" evidence="1">
    <location>
        <begin position="172"/>
        <end position="195"/>
    </location>
</feature>
<dbReference type="Pfam" id="PF00892">
    <property type="entry name" value="EamA"/>
    <property type="match status" value="2"/>
</dbReference>
<keyword evidence="1" id="KW-1133">Transmembrane helix</keyword>
<feature type="domain" description="EamA" evidence="2">
    <location>
        <begin position="10"/>
        <end position="133"/>
    </location>
</feature>
<evidence type="ECO:0000313" key="3">
    <source>
        <dbReference type="EMBL" id="SKB62664.1"/>
    </source>
</evidence>
<sequence>MREAFIKLHLSILLAGFTGIFGKLISLSEGVLVWYRMLIASLMLLAFLWMGKKLRKVSWGSFMKIAGAGLLLSLHWLFFYGSIKASNVSIGVVCFSLTGFFTALFEPLLNRKRISLLELGFSLITLLGIVLIFHFEMRFRYGILLGVVSSALAALFTVANKKVGTITAPSTVLLYELVGGFLFITILLPVYLYFYPQDYLIPGTTDLVYLFLFAFFCTICMCILQIQALKSISAFTMNLSYNLEPVYSIALAMLILGEAKELTLSFYAGLTLIVFSVVLQMAHVLKQRRLHTK</sequence>
<feature type="transmembrane region" description="Helical" evidence="1">
    <location>
        <begin position="62"/>
        <end position="83"/>
    </location>
</feature>
<organism evidence="3 4">
    <name type="scientific">Parabacteroides chartae</name>
    <dbReference type="NCBI Taxonomy" id="1037355"/>
    <lineage>
        <taxon>Bacteria</taxon>
        <taxon>Pseudomonadati</taxon>
        <taxon>Bacteroidota</taxon>
        <taxon>Bacteroidia</taxon>
        <taxon>Bacteroidales</taxon>
        <taxon>Tannerellaceae</taxon>
        <taxon>Parabacteroides</taxon>
    </lineage>
</organism>
<evidence type="ECO:0000259" key="2">
    <source>
        <dbReference type="Pfam" id="PF00892"/>
    </source>
</evidence>
<dbReference type="SUPFAM" id="SSF103481">
    <property type="entry name" value="Multidrug resistance efflux transporter EmrE"/>
    <property type="match status" value="2"/>
</dbReference>
<accession>A0A1T5CTB7</accession>
<keyword evidence="4" id="KW-1185">Reference proteome</keyword>
<feature type="transmembrane region" description="Helical" evidence="1">
    <location>
        <begin position="116"/>
        <end position="135"/>
    </location>
</feature>
<dbReference type="PANTHER" id="PTHR22911">
    <property type="entry name" value="ACYL-MALONYL CONDENSING ENZYME-RELATED"/>
    <property type="match status" value="1"/>
</dbReference>
<dbReference type="GO" id="GO:0016020">
    <property type="term" value="C:membrane"/>
    <property type="evidence" value="ECO:0007669"/>
    <property type="project" value="InterPro"/>
</dbReference>